<evidence type="ECO:0000313" key="4">
    <source>
        <dbReference type="Proteomes" id="UP000249354"/>
    </source>
</evidence>
<dbReference type="InterPro" id="IPR050194">
    <property type="entry name" value="Glycosyltransferase_grp1"/>
</dbReference>
<dbReference type="Pfam" id="PF13439">
    <property type="entry name" value="Glyco_transf_4"/>
    <property type="match status" value="1"/>
</dbReference>
<proteinExistence type="predicted"/>
<name>A0A2W4V1G1_9CYAN</name>
<dbReference type="CDD" id="cd03825">
    <property type="entry name" value="GT4_WcaC-like"/>
    <property type="match status" value="1"/>
</dbReference>
<dbReference type="InterPro" id="IPR001296">
    <property type="entry name" value="Glyco_trans_1"/>
</dbReference>
<accession>A0A2W4V1G1</accession>
<evidence type="ECO:0000259" key="1">
    <source>
        <dbReference type="Pfam" id="PF00534"/>
    </source>
</evidence>
<dbReference type="PANTHER" id="PTHR45947">
    <property type="entry name" value="SULFOQUINOVOSYL TRANSFERASE SQD2"/>
    <property type="match status" value="1"/>
</dbReference>
<reference evidence="3 4" key="2">
    <citation type="submission" date="2018-06" db="EMBL/GenBank/DDBJ databases">
        <title>Metagenomic assembly of (sub)arctic Cyanobacteria and their associated microbiome from non-axenic cultures.</title>
        <authorList>
            <person name="Baurain D."/>
        </authorList>
    </citation>
    <scope>NUCLEOTIDE SEQUENCE [LARGE SCALE GENOMIC DNA]</scope>
    <source>
        <strain evidence="3">ULC129bin1</strain>
    </source>
</reference>
<evidence type="ECO:0000313" key="3">
    <source>
        <dbReference type="EMBL" id="PZO22979.1"/>
    </source>
</evidence>
<gene>
    <name evidence="3" type="ORF">DCF25_01650</name>
</gene>
<comment type="caution">
    <text evidence="3">The sequence shown here is derived from an EMBL/GenBank/DDBJ whole genome shotgun (WGS) entry which is preliminary data.</text>
</comment>
<dbReference type="Gene3D" id="3.40.50.2000">
    <property type="entry name" value="Glycogen Phosphorylase B"/>
    <property type="match status" value="2"/>
</dbReference>
<dbReference type="GO" id="GO:0016757">
    <property type="term" value="F:glycosyltransferase activity"/>
    <property type="evidence" value="ECO:0007669"/>
    <property type="project" value="InterPro"/>
</dbReference>
<sequence>MKVLHLSTADANGGAARGAYNMHKALRQAGVDSWMLVAEKYTNDPTVLGSPGVQGSHKVFNGIRQTVEYWPLKRYKNKVPGAFSPAIYPNAIAQQVEAINPDVINLHWVAGGLLRPQDLRQFVGKKQRPLVWTLRDMWAFTGGCHYAGDCEAYQTACGKCPLLGSTRLKDLAYKGWQRKRAAWRNVNMTIAPLSEWLADCARQSALFAHRPIQVIPNAVDAKQYRPINQLTARELLNLPQNKKLILFGALNPTADSRKGFEHLCKALHYLAADPQAKEYEVVIFGTDRPAQDLDLRLPTTFVGRLYDDTMLAIAYSAADVMVMPSIQDNFAKTTIEAMACGTPVVAFNATGARDSIVHQQNGYAAKCFDAVDLAQGILWVLENPERLHLLSKAARQTVEEKFTLVAQSQQYQQLYHRLMAQTHCQSL</sequence>
<organism evidence="3 4">
    <name type="scientific">Leptolyngbya foveolarum</name>
    <dbReference type="NCBI Taxonomy" id="47253"/>
    <lineage>
        <taxon>Bacteria</taxon>
        <taxon>Bacillati</taxon>
        <taxon>Cyanobacteriota</taxon>
        <taxon>Cyanophyceae</taxon>
        <taxon>Leptolyngbyales</taxon>
        <taxon>Leptolyngbyaceae</taxon>
        <taxon>Leptolyngbya group</taxon>
        <taxon>Leptolyngbya</taxon>
    </lineage>
</organism>
<dbReference type="EMBL" id="QBMC01000005">
    <property type="protein sequence ID" value="PZO22979.1"/>
    <property type="molecule type" value="Genomic_DNA"/>
</dbReference>
<dbReference type="Pfam" id="PF00534">
    <property type="entry name" value="Glycos_transf_1"/>
    <property type="match status" value="1"/>
</dbReference>
<dbReference type="AlphaFoldDB" id="A0A2W4V1G1"/>
<feature type="domain" description="Glycosyl transferase family 1" evidence="1">
    <location>
        <begin position="238"/>
        <end position="396"/>
    </location>
</feature>
<dbReference type="InterPro" id="IPR028098">
    <property type="entry name" value="Glyco_trans_4-like_N"/>
</dbReference>
<dbReference type="PANTHER" id="PTHR45947:SF3">
    <property type="entry name" value="SULFOQUINOVOSYL TRANSFERASE SQD2"/>
    <property type="match status" value="1"/>
</dbReference>
<feature type="domain" description="Glycosyltransferase subfamily 4-like N-terminal" evidence="2">
    <location>
        <begin position="13"/>
        <end position="222"/>
    </location>
</feature>
<protein>
    <submittedName>
        <fullName evidence="3">Glycosyl transferase</fullName>
    </submittedName>
</protein>
<evidence type="ECO:0000259" key="2">
    <source>
        <dbReference type="Pfam" id="PF13439"/>
    </source>
</evidence>
<keyword evidence="3" id="KW-0808">Transferase</keyword>
<dbReference type="SUPFAM" id="SSF53756">
    <property type="entry name" value="UDP-Glycosyltransferase/glycogen phosphorylase"/>
    <property type="match status" value="1"/>
</dbReference>
<reference evidence="4" key="1">
    <citation type="submission" date="2018-04" db="EMBL/GenBank/DDBJ databases">
        <authorList>
            <person name="Cornet L."/>
        </authorList>
    </citation>
    <scope>NUCLEOTIDE SEQUENCE [LARGE SCALE GENOMIC DNA]</scope>
</reference>
<dbReference type="Proteomes" id="UP000249354">
    <property type="component" value="Unassembled WGS sequence"/>
</dbReference>